<comment type="subcellular location">
    <subcellularLocation>
        <location evidence="1">Membrane</location>
        <topology evidence="1">Multi-pass membrane protein</topology>
    </subcellularLocation>
</comment>
<gene>
    <name evidence="9" type="ORF">SCODWIG_02119</name>
</gene>
<dbReference type="AlphaFoldDB" id="A0A376B6Q8"/>
<evidence type="ECO:0000256" key="6">
    <source>
        <dbReference type="SAM" id="MobiDB-lite"/>
    </source>
</evidence>
<keyword evidence="5 7" id="KW-0472">Membrane</keyword>
<dbReference type="VEuPathDB" id="FungiDB:SCODWIG_02119"/>
<dbReference type="InterPro" id="IPR004680">
    <property type="entry name" value="Cit_transptr-like_dom"/>
</dbReference>
<feature type="compositionally biased region" description="Low complexity" evidence="6">
    <location>
        <begin position="402"/>
        <end position="416"/>
    </location>
</feature>
<dbReference type="GO" id="GO:0005315">
    <property type="term" value="F:phosphate transmembrane transporter activity"/>
    <property type="evidence" value="ECO:0007669"/>
    <property type="project" value="TreeGrafter"/>
</dbReference>
<keyword evidence="4 7" id="KW-1133">Transmembrane helix</keyword>
<dbReference type="PANTHER" id="PTHR10283">
    <property type="entry name" value="SOLUTE CARRIER FAMILY 13 MEMBER"/>
    <property type="match status" value="1"/>
</dbReference>
<dbReference type="GO" id="GO:0006817">
    <property type="term" value="P:phosphate ion transport"/>
    <property type="evidence" value="ECO:0007669"/>
    <property type="project" value="TreeGrafter"/>
</dbReference>
<feature type="transmembrane region" description="Helical" evidence="7">
    <location>
        <begin position="791"/>
        <end position="810"/>
    </location>
</feature>
<dbReference type="InterPro" id="IPR004331">
    <property type="entry name" value="SPX_dom"/>
</dbReference>
<keyword evidence="10" id="KW-1185">Reference proteome</keyword>
<feature type="transmembrane region" description="Helical" evidence="7">
    <location>
        <begin position="610"/>
        <end position="639"/>
    </location>
</feature>
<organism evidence="9 10">
    <name type="scientific">Saccharomycodes ludwigii</name>
    <dbReference type="NCBI Taxonomy" id="36035"/>
    <lineage>
        <taxon>Eukaryota</taxon>
        <taxon>Fungi</taxon>
        <taxon>Dikarya</taxon>
        <taxon>Ascomycota</taxon>
        <taxon>Saccharomycotina</taxon>
        <taxon>Saccharomycetes</taxon>
        <taxon>Saccharomycodales</taxon>
        <taxon>Saccharomycodaceae</taxon>
        <taxon>Saccharomycodes</taxon>
    </lineage>
</organism>
<evidence type="ECO:0000256" key="2">
    <source>
        <dbReference type="ARBA" id="ARBA00022448"/>
    </source>
</evidence>
<feature type="domain" description="SPX" evidence="8">
    <location>
        <begin position="1"/>
        <end position="292"/>
    </location>
</feature>
<feature type="transmembrane region" description="Helical" evidence="7">
    <location>
        <begin position="564"/>
        <end position="590"/>
    </location>
</feature>
<feature type="transmembrane region" description="Helical" evidence="7">
    <location>
        <begin position="478"/>
        <end position="500"/>
    </location>
</feature>
<dbReference type="EMBL" id="UFAJ01000334">
    <property type="protein sequence ID" value="SSD60358.1"/>
    <property type="molecule type" value="Genomic_DNA"/>
</dbReference>
<evidence type="ECO:0000313" key="10">
    <source>
        <dbReference type="Proteomes" id="UP000262825"/>
    </source>
</evidence>
<proteinExistence type="predicted"/>
<dbReference type="GO" id="GO:0005886">
    <property type="term" value="C:plasma membrane"/>
    <property type="evidence" value="ECO:0007669"/>
    <property type="project" value="TreeGrafter"/>
</dbReference>
<dbReference type="PANTHER" id="PTHR10283:SF92">
    <property type="entry name" value="LOW-AFFINITY PHOSPHATE TRANSPORTER PHO91"/>
    <property type="match status" value="1"/>
</dbReference>
<dbReference type="GO" id="GO:0006797">
    <property type="term" value="P:polyphosphate metabolic process"/>
    <property type="evidence" value="ECO:0007669"/>
    <property type="project" value="TreeGrafter"/>
</dbReference>
<feature type="compositionally biased region" description="Low complexity" evidence="6">
    <location>
        <begin position="182"/>
        <end position="200"/>
    </location>
</feature>
<accession>A0A376B6Q8</accession>
<evidence type="ECO:0000259" key="8">
    <source>
        <dbReference type="PROSITE" id="PS51382"/>
    </source>
</evidence>
<evidence type="ECO:0000256" key="5">
    <source>
        <dbReference type="ARBA" id="ARBA00023136"/>
    </source>
</evidence>
<keyword evidence="2" id="KW-0813">Transport</keyword>
<evidence type="ECO:0000256" key="7">
    <source>
        <dbReference type="SAM" id="Phobius"/>
    </source>
</evidence>
<evidence type="ECO:0000313" key="9">
    <source>
        <dbReference type="EMBL" id="SSD60358.1"/>
    </source>
</evidence>
<feature type="transmembrane region" description="Helical" evidence="7">
    <location>
        <begin position="766"/>
        <end position="785"/>
    </location>
</feature>
<protein>
    <submittedName>
        <fullName evidence="9">Related to Low-affinity phosphate transporter PHO91</fullName>
    </submittedName>
</protein>
<dbReference type="Pfam" id="PF03600">
    <property type="entry name" value="CitMHS"/>
    <property type="match status" value="2"/>
</dbReference>
<name>A0A376B6Q8_9ASCO</name>
<feature type="transmembrane region" description="Helical" evidence="7">
    <location>
        <begin position="691"/>
        <end position="719"/>
    </location>
</feature>
<feature type="transmembrane region" description="Helical" evidence="7">
    <location>
        <begin position="651"/>
        <end position="670"/>
    </location>
</feature>
<evidence type="ECO:0000256" key="4">
    <source>
        <dbReference type="ARBA" id="ARBA00022989"/>
    </source>
</evidence>
<feature type="transmembrane region" description="Helical" evidence="7">
    <location>
        <begin position="831"/>
        <end position="857"/>
    </location>
</feature>
<evidence type="ECO:0000256" key="1">
    <source>
        <dbReference type="ARBA" id="ARBA00004141"/>
    </source>
</evidence>
<dbReference type="Pfam" id="PF03105">
    <property type="entry name" value="SPX"/>
    <property type="match status" value="2"/>
</dbReference>
<keyword evidence="3 7" id="KW-0812">Transmembrane</keyword>
<dbReference type="PROSITE" id="PS51382">
    <property type="entry name" value="SPX"/>
    <property type="match status" value="1"/>
</dbReference>
<feature type="region of interest" description="Disordered" evidence="6">
    <location>
        <begin position="126"/>
        <end position="202"/>
    </location>
</feature>
<reference evidence="10" key="1">
    <citation type="submission" date="2018-06" db="EMBL/GenBank/DDBJ databases">
        <authorList>
            <person name="Guldener U."/>
        </authorList>
    </citation>
    <scope>NUCLEOTIDE SEQUENCE [LARGE SCALE GENOMIC DNA]</scope>
    <source>
        <strain evidence="10">UTAD17</strain>
    </source>
</reference>
<dbReference type="CDD" id="cd01115">
    <property type="entry name" value="SLC13_permease"/>
    <property type="match status" value="1"/>
</dbReference>
<feature type="transmembrane region" description="Helical" evidence="7">
    <location>
        <begin position="739"/>
        <end position="759"/>
    </location>
</feature>
<dbReference type="CDD" id="cd14478">
    <property type="entry name" value="SPX_PHO87_PHO90_like"/>
    <property type="match status" value="1"/>
</dbReference>
<feature type="transmembrane region" description="Helical" evidence="7">
    <location>
        <begin position="919"/>
        <end position="942"/>
    </location>
</feature>
<evidence type="ECO:0000256" key="3">
    <source>
        <dbReference type="ARBA" id="ARBA00022692"/>
    </source>
</evidence>
<feature type="transmembrane region" description="Helical" evidence="7">
    <location>
        <begin position="877"/>
        <end position="898"/>
    </location>
</feature>
<sequence>MKFSHSLQFNAVPEWSSRYIAYSQLKKLIYSLQKDKLYYDSSTATAASNSDLESTPLIHNNNNPADTSKFDPIKTFVTALDRELTKIDRFYTAQELLLIDQFDDLLQSFTEYINSEKIYNVHTTSSNGDNNSLIHGSNVNGEGQNDIPQRGRSSSSPPEIGQDDSNIERLLSEDDEDEYDAYDNGSLTSLNRRNSNTSNRKYGNTLGNSIIASVHDMLINPVISKINSSSTLNEYQQGYLEHKVTLKKKIISMFTQLSELKSYIELNQTGFSKICKKFDKSLETNIKLKYLTKLPLESHIFDPNTLKKLDNLINQTIVMYAKLLSGDLNNSEDPYKNDSSINFQEAENELSLHLREHVVWERNTVWKDMMNLERKSQNIKVAKKKSFNRNKKKITKKKSELNQSNNSRKSSNSIPSDYASTDGRVTENQVEQELGQLAEMDNNSLSLANSDEENSAIDNIVTFRDLFKISPWKFIKFFILYNTPLLKFIFISSIATIFYFKSPFSDIQQKNCLVILVFASLLWATETIPLFITALLVPLLIVVMPVLKNASTNEPLNPIQSSQYILSTMWSSVIMLLLGGFTLAAALSKYNIAKVLSTHILSRAGTNPKIILLTNMLVALFVSMWVSNVAAPVLCYSIIQPLLRTLPKHSSFAKSLILGIALASNVGGMASPIASPQNIISIGIMSPTPSWATWFIVALPVCAFSIAGIWLLLLLTFPIDANLKILKFHPIRDPFTLKQWYVVLVTIVTIILWCLANALTEVFGEMGIISILPMALLFGTGLLSSDDFNNFMWTIVILAMGGTTLGKAVSSSGLLSSIAETLKASVETKPVFTIVLLFGLVVVTMATFVSHTVAAMIILPLMKELGEKLPSGNHSNLLIMVSTLLCSGAMALPTSGFPNVTAISMIDDFGERYLTVGNFITRGVPATLWSYLMIVIVGYGLMRFVGY</sequence>
<feature type="region of interest" description="Disordered" evidence="6">
    <location>
        <begin position="396"/>
        <end position="425"/>
    </location>
</feature>
<feature type="compositionally biased region" description="Polar residues" evidence="6">
    <location>
        <begin position="126"/>
        <end position="157"/>
    </location>
</feature>
<feature type="transmembrane region" description="Helical" evidence="7">
    <location>
        <begin position="512"/>
        <end position="544"/>
    </location>
</feature>
<dbReference type="Proteomes" id="UP000262825">
    <property type="component" value="Unassembled WGS sequence"/>
</dbReference>